<dbReference type="Gene3D" id="1.25.40.20">
    <property type="entry name" value="Ankyrin repeat-containing domain"/>
    <property type="match status" value="2"/>
</dbReference>
<reference evidence="3 4" key="1">
    <citation type="journal article" date="2016" name="G3 (Bethesda)">
        <title>First Draft Assembly and Annotation of the Genome of a California Endemic Oak Quercus lobata Nee (Fagaceae).</title>
        <authorList>
            <person name="Sork V.L."/>
            <person name="Fitz-Gibbon S.T."/>
            <person name="Puiu D."/>
            <person name="Crepeau M."/>
            <person name="Gugger P.F."/>
            <person name="Sherman R."/>
            <person name="Stevens K."/>
            <person name="Langley C.H."/>
            <person name="Pellegrini M."/>
            <person name="Salzberg S.L."/>
        </authorList>
    </citation>
    <scope>NUCLEOTIDE SEQUENCE [LARGE SCALE GENOMIC DNA]</scope>
    <source>
        <strain evidence="3 4">cv. SW786</strain>
    </source>
</reference>
<dbReference type="EMBL" id="LRBV02000005">
    <property type="status" value="NOT_ANNOTATED_CDS"/>
    <property type="molecule type" value="Genomic_DNA"/>
</dbReference>
<feature type="domain" description="PGG" evidence="2">
    <location>
        <begin position="425"/>
        <end position="536"/>
    </location>
</feature>
<sequence>MAEKHSLNAKLYDALGKEDATTVKQLCEDLDEHGLHILTINDDTVLQAATFAKMPDLVLGLLEDLPDRHFDKLTRQNHVGNTILHEAAISNQSLEVAKKLLQKAPGLLCMRNHLGESALFRTARYGKRKMFNFLAGKISGYDEENQKLFLRRTDKTTILHMAILAHHFELALEIGNKFEQLVREQDGDGMTALQLLSCNPGAFQHDDGRGLLEQIVNTARKQEQRYQSALRLAKFLIERDTSWETTYPPSGQTKPILHKYRDSSMSSQAAEDGATKKLKGETKIPLFLATKSGYVEIVQEIIKLYPQSVEHVDDKGRNILHIAIKYRQLKIFELVTKMGLPLSRLERKLDLDGNSILHTVGKKIKDYVPEKMQGPALELQEELHWFERVKKVTPSHFIAHRNNQRLTAEGLFQKTNNVLRQKAVEWIKRTSEGCSIMAVLIATVAFAAAYTVPGGTDEDTGYPVLVHHPFFAVFTVADVLSISFALTSVVVFLAITTSPFRLVDFSHSLPNKLRRGLTLLFLSVFMMMIALGATILLMIHKGEDWTKTILYAVAFMPVGLFALSYFPLYLSLSKTFENFREKAWRVISLSRPRETNFYTRTSNPSNHQSTMSV</sequence>
<dbReference type="InParanoid" id="A0A7N2LS79"/>
<reference evidence="3" key="2">
    <citation type="submission" date="2021-01" db="UniProtKB">
        <authorList>
            <consortium name="EnsemblPlants"/>
        </authorList>
    </citation>
    <scope>IDENTIFICATION</scope>
</reference>
<feature type="transmembrane region" description="Helical" evidence="1">
    <location>
        <begin position="516"/>
        <end position="537"/>
    </location>
</feature>
<dbReference type="Pfam" id="PF13962">
    <property type="entry name" value="PGG"/>
    <property type="match status" value="1"/>
</dbReference>
<dbReference type="InterPro" id="IPR026961">
    <property type="entry name" value="PGG_dom"/>
</dbReference>
<feature type="transmembrane region" description="Helical" evidence="1">
    <location>
        <begin position="470"/>
        <end position="495"/>
    </location>
</feature>
<keyword evidence="1" id="KW-0812">Transmembrane</keyword>
<dbReference type="EnsemblPlants" id="QL05p071436:mrna">
    <property type="protein sequence ID" value="QL05p071436:mrna"/>
    <property type="gene ID" value="QL05p071436"/>
</dbReference>
<evidence type="ECO:0000313" key="4">
    <source>
        <dbReference type="Proteomes" id="UP000594261"/>
    </source>
</evidence>
<feature type="transmembrane region" description="Helical" evidence="1">
    <location>
        <begin position="549"/>
        <end position="572"/>
    </location>
</feature>
<dbReference type="GO" id="GO:0016020">
    <property type="term" value="C:membrane"/>
    <property type="evidence" value="ECO:0007669"/>
    <property type="project" value="TreeGrafter"/>
</dbReference>
<feature type="transmembrane region" description="Helical" evidence="1">
    <location>
        <begin position="430"/>
        <end position="450"/>
    </location>
</feature>
<dbReference type="Pfam" id="PF00023">
    <property type="entry name" value="Ank"/>
    <property type="match status" value="1"/>
</dbReference>
<dbReference type="Pfam" id="PF12796">
    <property type="entry name" value="Ank_2"/>
    <property type="match status" value="1"/>
</dbReference>
<dbReference type="PANTHER" id="PTHR24177:SF314">
    <property type="entry name" value="PROTEIN ACCELERATED CELL DEATH 6-LIKE ISOFORM X1"/>
    <property type="match status" value="1"/>
</dbReference>
<proteinExistence type="predicted"/>
<dbReference type="PANTHER" id="PTHR24177">
    <property type="entry name" value="CASKIN"/>
    <property type="match status" value="1"/>
</dbReference>
<protein>
    <recommendedName>
        <fullName evidence="2">PGG domain-containing protein</fullName>
    </recommendedName>
</protein>
<dbReference type="AlphaFoldDB" id="A0A7N2LS79"/>
<dbReference type="InterPro" id="IPR002110">
    <property type="entry name" value="Ankyrin_rpt"/>
</dbReference>
<keyword evidence="4" id="KW-1185">Reference proteome</keyword>
<evidence type="ECO:0000259" key="2">
    <source>
        <dbReference type="Pfam" id="PF13962"/>
    </source>
</evidence>
<dbReference type="SMART" id="SM00248">
    <property type="entry name" value="ANK"/>
    <property type="match status" value="4"/>
</dbReference>
<accession>A0A7N2LS79</accession>
<keyword evidence="1" id="KW-1133">Transmembrane helix</keyword>
<dbReference type="InterPro" id="IPR036770">
    <property type="entry name" value="Ankyrin_rpt-contain_sf"/>
</dbReference>
<evidence type="ECO:0000313" key="3">
    <source>
        <dbReference type="EnsemblPlants" id="QL05p071436:mrna"/>
    </source>
</evidence>
<evidence type="ECO:0000256" key="1">
    <source>
        <dbReference type="SAM" id="Phobius"/>
    </source>
</evidence>
<dbReference type="OMA" id="ETHHADI"/>
<dbReference type="Proteomes" id="UP000594261">
    <property type="component" value="Chromosome 5"/>
</dbReference>
<organism evidence="3 4">
    <name type="scientific">Quercus lobata</name>
    <name type="common">Valley oak</name>
    <dbReference type="NCBI Taxonomy" id="97700"/>
    <lineage>
        <taxon>Eukaryota</taxon>
        <taxon>Viridiplantae</taxon>
        <taxon>Streptophyta</taxon>
        <taxon>Embryophyta</taxon>
        <taxon>Tracheophyta</taxon>
        <taxon>Spermatophyta</taxon>
        <taxon>Magnoliopsida</taxon>
        <taxon>eudicotyledons</taxon>
        <taxon>Gunneridae</taxon>
        <taxon>Pentapetalae</taxon>
        <taxon>rosids</taxon>
        <taxon>fabids</taxon>
        <taxon>Fagales</taxon>
        <taxon>Fagaceae</taxon>
        <taxon>Quercus</taxon>
    </lineage>
</organism>
<dbReference type="Gramene" id="QL05p071436:mrna">
    <property type="protein sequence ID" value="QL05p071436:mrna"/>
    <property type="gene ID" value="QL05p071436"/>
</dbReference>
<dbReference type="SUPFAM" id="SSF48403">
    <property type="entry name" value="Ankyrin repeat"/>
    <property type="match status" value="1"/>
</dbReference>
<keyword evidence="1" id="KW-0472">Membrane</keyword>
<name>A0A7N2LS79_QUELO</name>